<keyword evidence="2" id="KW-1185">Reference proteome</keyword>
<comment type="caution">
    <text evidence="1">The sequence shown here is derived from an EMBL/GenBank/DDBJ whole genome shotgun (WGS) entry which is preliminary data.</text>
</comment>
<dbReference type="RefSeq" id="WP_161675887.1">
    <property type="nucleotide sequence ID" value="NZ_JAABLP010000002.1"/>
</dbReference>
<protein>
    <submittedName>
        <fullName evidence="1">Uncharacterized protein</fullName>
    </submittedName>
</protein>
<dbReference type="Proteomes" id="UP000541347">
    <property type="component" value="Unassembled WGS sequence"/>
</dbReference>
<name>A0ABW9ZJZ6_9HYPH</name>
<gene>
    <name evidence="1" type="ORF">GWI71_09610</name>
</gene>
<reference evidence="1 2" key="1">
    <citation type="submission" date="2020-01" db="EMBL/GenBank/DDBJ databases">
        <authorList>
            <person name="Peng S.Y."/>
            <person name="Li J."/>
            <person name="Wang M."/>
            <person name="Wang L."/>
            <person name="Wang C.Q."/>
            <person name="Wang J.R."/>
        </authorList>
    </citation>
    <scope>NUCLEOTIDE SEQUENCE [LARGE SCALE GENOMIC DNA]</scope>
    <source>
        <strain evidence="1 2">XCT-34</strain>
    </source>
</reference>
<dbReference type="Gene3D" id="3.20.20.80">
    <property type="entry name" value="Glycosidases"/>
    <property type="match status" value="1"/>
</dbReference>
<evidence type="ECO:0000313" key="2">
    <source>
        <dbReference type="Proteomes" id="UP000541347"/>
    </source>
</evidence>
<organism evidence="1 2">
    <name type="scientific">Pannonibacter tanglangensis</name>
    <dbReference type="NCBI Taxonomy" id="2750084"/>
    <lineage>
        <taxon>Bacteria</taxon>
        <taxon>Pseudomonadati</taxon>
        <taxon>Pseudomonadota</taxon>
        <taxon>Alphaproteobacteria</taxon>
        <taxon>Hyphomicrobiales</taxon>
        <taxon>Stappiaceae</taxon>
        <taxon>Pannonibacter</taxon>
    </lineage>
</organism>
<accession>A0ABW9ZJZ6</accession>
<dbReference type="EMBL" id="JAABLP010000002">
    <property type="protein sequence ID" value="NBN63936.1"/>
    <property type="molecule type" value="Genomic_DNA"/>
</dbReference>
<evidence type="ECO:0000313" key="1">
    <source>
        <dbReference type="EMBL" id="NBN63936.1"/>
    </source>
</evidence>
<sequence>MDVSVWTYAWDMLDLGVEHVTGELAALAGATHLSLAAAYHAGRFIQPRSSRRKIFFPEDGTVYYAPDAGLWQEAEITPRQAAVSRDTDLMARLGAAQSGGGLGLSAWTVCLHNTRLATTHAGHAMATAFGDRLAFALCPSSPAARAYVRKLVQEISHRFRPVRIELETPGFLEVEHGFHHEKDGVGLTADESFLMSVCFCPHCLERARAAGVDGEAARRAVVEILCDACERSTPVSRFPEFPETGLEAFRAVPALHDYLLWRREPVMSLIADARDAAHPDTAILLVDGPSAWRGGVDLDRVSSVCDGMILCLYGQTPETTAREIAAMRRRLGSSASLILGLSAFQSAVASAEPLCRAAIAGAQAGADGLNYYNYGLVTRPRLGWMGEATAAFRAARTG</sequence>
<proteinExistence type="predicted"/>